<gene>
    <name evidence="1" type="ORF">D4N35_013865</name>
</gene>
<evidence type="ECO:0000313" key="1">
    <source>
        <dbReference type="EMBL" id="RWR06747.1"/>
    </source>
</evidence>
<reference evidence="1" key="1">
    <citation type="submission" date="2018-12" db="EMBL/GenBank/DDBJ databases">
        <authorList>
            <person name="Sun L."/>
            <person name="Chen Z."/>
        </authorList>
    </citation>
    <scope>NUCLEOTIDE SEQUENCE [LARGE SCALE GENOMIC DNA]</scope>
    <source>
        <strain evidence="1">DSM 16012</strain>
    </source>
</reference>
<dbReference type="AlphaFoldDB" id="A0A443IMA4"/>
<evidence type="ECO:0000313" key="2">
    <source>
        <dbReference type="Proteomes" id="UP000273811"/>
    </source>
</evidence>
<keyword evidence="2" id="KW-1185">Reference proteome</keyword>
<protein>
    <submittedName>
        <fullName evidence="1">Phage head-tail adapter protein</fullName>
    </submittedName>
</protein>
<dbReference type="RefSeq" id="WP_120074684.1">
    <property type="nucleotide sequence ID" value="NZ_CP126113.1"/>
</dbReference>
<proteinExistence type="predicted"/>
<dbReference type="EMBL" id="QYTU02000034">
    <property type="protein sequence ID" value="RWR06747.1"/>
    <property type="molecule type" value="Genomic_DNA"/>
</dbReference>
<comment type="caution">
    <text evidence="1">The sequence shown here is derived from an EMBL/GenBank/DDBJ whole genome shotgun (WGS) entry which is preliminary data.</text>
</comment>
<dbReference type="OrthoDB" id="2224466at2"/>
<name>A0A443IMA4_9BACI</name>
<organism evidence="1 2">
    <name type="scientific">Siminovitchia fortis</name>
    <dbReference type="NCBI Taxonomy" id="254758"/>
    <lineage>
        <taxon>Bacteria</taxon>
        <taxon>Bacillati</taxon>
        <taxon>Bacillota</taxon>
        <taxon>Bacilli</taxon>
        <taxon>Bacillales</taxon>
        <taxon>Bacillaceae</taxon>
        <taxon>Siminovitchia</taxon>
    </lineage>
</organism>
<dbReference type="Proteomes" id="UP000273811">
    <property type="component" value="Unassembled WGS sequence"/>
</dbReference>
<sequence>MSNASDLNTRIQFFEYAPSEGPEPGEVEKRQLWECWAEVYEPSMKDIESLSTTNVLYSVTARFRDPRGEYKPSNKHYLAVLDDAYQDDEGNYVRFNIKKMHPDVKNKRFIKVVAEATEWASK</sequence>
<accession>A0A443IMA4</accession>